<dbReference type="RefSeq" id="WP_018144227.1">
    <property type="nucleotide sequence ID" value="NZ_CP011367.1"/>
</dbReference>
<feature type="compositionally biased region" description="Basic and acidic residues" evidence="1">
    <location>
        <begin position="87"/>
        <end position="101"/>
    </location>
</feature>
<keyword evidence="3" id="KW-1185">Reference proteome</keyword>
<dbReference type="KEGG" id="tvr:TVD_08870"/>
<feature type="region of interest" description="Disordered" evidence="1">
    <location>
        <begin position="87"/>
        <end position="107"/>
    </location>
</feature>
<protein>
    <submittedName>
        <fullName evidence="2">Uncharacterized protein</fullName>
    </submittedName>
</protein>
<dbReference type="Proteomes" id="UP000064201">
    <property type="component" value="Chromosome"/>
</dbReference>
<gene>
    <name evidence="2" type="ORF">TVD_08870</name>
</gene>
<name>A0A0G3G512_9GAMM</name>
<reference evidence="2 3" key="1">
    <citation type="submission" date="2015-04" db="EMBL/GenBank/DDBJ databases">
        <title>Complete Sequence for the Genome of the Thioalkalivibrio versutus D301.</title>
        <authorList>
            <person name="Mu T."/>
            <person name="Zhou J."/>
            <person name="Xu X."/>
        </authorList>
    </citation>
    <scope>NUCLEOTIDE SEQUENCE [LARGE SCALE GENOMIC DNA]</scope>
    <source>
        <strain evidence="2 3">D301</strain>
    </source>
</reference>
<sequence>MLDLLRSRSTYSDQRFQFSLLVLATGFVLTLQNPQAQESAAELFSKVEFPNFAQVQDMRPQLPPPWMEGDQLVNEDSESVPVVTLLEREDARSADPRERPTRAAGAE</sequence>
<dbReference type="OrthoDB" id="5785034at2"/>
<accession>A0A0G3G512</accession>
<evidence type="ECO:0000313" key="3">
    <source>
        <dbReference type="Proteomes" id="UP000064201"/>
    </source>
</evidence>
<organism evidence="2 3">
    <name type="scientific">Thioalkalivibrio versutus</name>
    <dbReference type="NCBI Taxonomy" id="106634"/>
    <lineage>
        <taxon>Bacteria</taxon>
        <taxon>Pseudomonadati</taxon>
        <taxon>Pseudomonadota</taxon>
        <taxon>Gammaproteobacteria</taxon>
        <taxon>Chromatiales</taxon>
        <taxon>Ectothiorhodospiraceae</taxon>
        <taxon>Thioalkalivibrio</taxon>
    </lineage>
</organism>
<evidence type="ECO:0000256" key="1">
    <source>
        <dbReference type="SAM" id="MobiDB-lite"/>
    </source>
</evidence>
<dbReference type="PATRIC" id="fig|106634.4.peg.1813"/>
<evidence type="ECO:0000313" key="2">
    <source>
        <dbReference type="EMBL" id="AKJ95459.1"/>
    </source>
</evidence>
<dbReference type="EMBL" id="CP011367">
    <property type="protein sequence ID" value="AKJ95459.1"/>
    <property type="molecule type" value="Genomic_DNA"/>
</dbReference>
<proteinExistence type="predicted"/>
<dbReference type="AlphaFoldDB" id="A0A0G3G512"/>